<keyword evidence="2" id="KW-0614">Plasmid</keyword>
<accession>A0A346Y606</accession>
<sequence length="536" mass="57291">MSTTTTTKLHDRIVGLLPATPTYNLTVERWIPVIGPDGPDTVGLAGLLDRAHRLDLDDAGHGPLWRHSMERLLIGIGHLIAQAAPGHDWAAVANSGLPLPADGATSVLARLADRLWLHHPTSPFLQRLDVLSHMDDKPDKPIVEVTDPFWALLPDVPSKSNSAWFNRADPDAKTGPADAANALLVRHTWAVPGNETKNGVGKARSEGGSAGQGANDLTHLTIGGPTVAATIARNLIGDWVDRGQRLWFENPAGAVGVLAADDPDPLWLYTATTASTVLIPMFGGYRVVRSPMPEPPEVAKQLGTTLKANNPHTVRFTSVDGKTTPTLRLPVPSCGSDLLRRYHSRLAGGRPLTPSVLDLRGLHVRPARRPMVRALIVIGAGQAAGARVGDVAVAASELADLTLPAPAAVRFAELARIIFGPSPSVRSRTATAISTVRGADGEDDRKQIRASVEHDLTVAADAVVFRLLSACRRNADGDLPDRIPVPDSRLLIDTALGCFDRHVAPLTHRPATAATAVVQRRRLVRHLTRLLSEETP</sequence>
<dbReference type="OrthoDB" id="3187690at2"/>
<organism evidence="2 3">
    <name type="scientific">Euzebya pacifica</name>
    <dbReference type="NCBI Taxonomy" id="1608957"/>
    <lineage>
        <taxon>Bacteria</taxon>
        <taxon>Bacillati</taxon>
        <taxon>Actinomycetota</taxon>
        <taxon>Nitriliruptoria</taxon>
        <taxon>Euzebyales</taxon>
    </lineage>
</organism>
<dbReference type="KEGG" id="euz:DVS28_b0133"/>
<dbReference type="Proteomes" id="UP000264006">
    <property type="component" value="Plasmid pEDY32-46I"/>
</dbReference>
<name>A0A346Y606_9ACTN</name>
<keyword evidence="3" id="KW-1185">Reference proteome</keyword>
<dbReference type="AlphaFoldDB" id="A0A346Y606"/>
<proteinExistence type="predicted"/>
<dbReference type="RefSeq" id="WP_114594513.1">
    <property type="nucleotide sequence ID" value="NZ_CP031166.1"/>
</dbReference>
<protein>
    <recommendedName>
        <fullName evidence="4">Type I-E CRISPR-associated protein Cse1/CasA</fullName>
    </recommendedName>
</protein>
<feature type="region of interest" description="Disordered" evidence="1">
    <location>
        <begin position="194"/>
        <end position="216"/>
    </location>
</feature>
<evidence type="ECO:0000256" key="1">
    <source>
        <dbReference type="SAM" id="MobiDB-lite"/>
    </source>
</evidence>
<dbReference type="EMBL" id="CP031166">
    <property type="protein sequence ID" value="AXV09903.1"/>
    <property type="molecule type" value="Genomic_DNA"/>
</dbReference>
<evidence type="ECO:0000313" key="3">
    <source>
        <dbReference type="Proteomes" id="UP000264006"/>
    </source>
</evidence>
<evidence type="ECO:0000313" key="2">
    <source>
        <dbReference type="EMBL" id="AXV09903.1"/>
    </source>
</evidence>
<gene>
    <name evidence="2" type="ORF">DVS28_b0133</name>
</gene>
<dbReference type="InterPro" id="IPR013381">
    <property type="entry name" value="CRISPR-assoc_prot_Cse1"/>
</dbReference>
<evidence type="ECO:0008006" key="4">
    <source>
        <dbReference type="Google" id="ProtNLM"/>
    </source>
</evidence>
<dbReference type="Pfam" id="PF09481">
    <property type="entry name" value="CRISPR_Cse1"/>
    <property type="match status" value="1"/>
</dbReference>
<geneLocation type="plasmid" evidence="3">
    <name>pedy32-46i</name>
</geneLocation>
<reference evidence="2 3" key="1">
    <citation type="submission" date="2018-09" db="EMBL/GenBank/DDBJ databases">
        <title>Complete genome sequence of Euzebya sp. DY32-46 isolated from seawater of Pacific Ocean.</title>
        <authorList>
            <person name="Xu L."/>
            <person name="Wu Y.-H."/>
            <person name="Xu X.-W."/>
        </authorList>
    </citation>
    <scope>NUCLEOTIDE SEQUENCE [LARGE SCALE GENOMIC DNA]</scope>
    <source>
        <strain evidence="2 3">DY32-46</strain>
        <plasmid evidence="3">pedy32-46i</plasmid>
    </source>
</reference>